<feature type="compositionally biased region" description="Polar residues" evidence="1">
    <location>
        <begin position="289"/>
        <end position="305"/>
    </location>
</feature>
<dbReference type="EMBL" id="FOFG01000008">
    <property type="protein sequence ID" value="SEQ84102.1"/>
    <property type="molecule type" value="Genomic_DNA"/>
</dbReference>
<proteinExistence type="predicted"/>
<feature type="region of interest" description="Disordered" evidence="1">
    <location>
        <begin position="137"/>
        <end position="186"/>
    </location>
</feature>
<feature type="signal peptide" evidence="2">
    <location>
        <begin position="1"/>
        <end position="29"/>
    </location>
</feature>
<dbReference type="OrthoDB" id="7850882at2"/>
<keyword evidence="2" id="KW-0732">Signal</keyword>
<feature type="region of interest" description="Disordered" evidence="1">
    <location>
        <begin position="289"/>
        <end position="374"/>
    </location>
</feature>
<gene>
    <name evidence="3" type="ORF">SAMN05216548_10864</name>
</gene>
<dbReference type="Proteomes" id="UP000199647">
    <property type="component" value="Unassembled WGS sequence"/>
</dbReference>
<evidence type="ECO:0000313" key="3">
    <source>
        <dbReference type="EMBL" id="SEQ84102.1"/>
    </source>
</evidence>
<dbReference type="AlphaFoldDB" id="A0A1H9JBB4"/>
<keyword evidence="4" id="KW-1185">Reference proteome</keyword>
<evidence type="ECO:0000256" key="1">
    <source>
        <dbReference type="SAM" id="MobiDB-lite"/>
    </source>
</evidence>
<feature type="compositionally biased region" description="Low complexity" evidence="1">
    <location>
        <begin position="330"/>
        <end position="347"/>
    </location>
</feature>
<evidence type="ECO:0000313" key="4">
    <source>
        <dbReference type="Proteomes" id="UP000199647"/>
    </source>
</evidence>
<dbReference type="STRING" id="1855383.SAMN05216548_10864"/>
<accession>A0A1H9JBB4</accession>
<sequence length="374" mass="38691">MGSAGGVAGKAGTAGLILGALLLASPVAAATCQDLSGEALRIQAMVDGSRGARTRYEAAFQEQLTVLDDARADAEDQGCLGDRSFYDQRRPASICGPLVARIGRMEANLVTLDRLRRGQSTGDLKARLRGLQSALYNQGCDMDGPGGRTGGGNEDDERSAPLHASQEQGIPPDPARDPLASSSRISGPMSLAGNTFRTLCVRGCDGYYFPISFSTTRDRFADDEATCQSLCPGADAALYVYANPGQDVKDMVSLDGKPYGDLKAAFAYRKQLKATCTCKAASTTRSYSVISTEPGTSSGPQSSPAGSLPDAAKKAATNPAPAGDDATVRAADAGPAASTAPASSASTIRSVGPRYWGGQSQVKVPLAPALKQDR</sequence>
<dbReference type="Pfam" id="PF11064">
    <property type="entry name" value="DUF2865"/>
    <property type="match status" value="1"/>
</dbReference>
<protein>
    <recommendedName>
        <fullName evidence="5">DUF2865 domain-containing protein</fullName>
    </recommendedName>
</protein>
<name>A0A1H9JBB4_9HYPH</name>
<evidence type="ECO:0008006" key="5">
    <source>
        <dbReference type="Google" id="ProtNLM"/>
    </source>
</evidence>
<feature type="chain" id="PRO_5011508981" description="DUF2865 domain-containing protein" evidence="2">
    <location>
        <begin position="30"/>
        <end position="374"/>
    </location>
</feature>
<reference evidence="3 4" key="1">
    <citation type="submission" date="2016-10" db="EMBL/GenBank/DDBJ databases">
        <authorList>
            <person name="de Groot N.N."/>
        </authorList>
    </citation>
    <scope>NUCLEOTIDE SEQUENCE [LARGE SCALE GENOMIC DNA]</scope>
    <source>
        <strain evidence="3 4">A52C2</strain>
    </source>
</reference>
<organism evidence="3 4">
    <name type="scientific">Faunimonas pinastri</name>
    <dbReference type="NCBI Taxonomy" id="1855383"/>
    <lineage>
        <taxon>Bacteria</taxon>
        <taxon>Pseudomonadati</taxon>
        <taxon>Pseudomonadota</taxon>
        <taxon>Alphaproteobacteria</taxon>
        <taxon>Hyphomicrobiales</taxon>
        <taxon>Afifellaceae</taxon>
        <taxon>Faunimonas</taxon>
    </lineage>
</organism>
<evidence type="ECO:0000256" key="2">
    <source>
        <dbReference type="SAM" id="SignalP"/>
    </source>
</evidence>
<dbReference type="RefSeq" id="WP_092496836.1">
    <property type="nucleotide sequence ID" value="NZ_FOFG01000008.1"/>
</dbReference>
<dbReference type="InterPro" id="IPR021293">
    <property type="entry name" value="DUF2865"/>
</dbReference>